<dbReference type="RefSeq" id="WP_238720276.1">
    <property type="nucleotide sequence ID" value="NZ_JAHQCW010000001.1"/>
</dbReference>
<keyword evidence="2" id="KW-1185">Reference proteome</keyword>
<organism evidence="1 2">
    <name type="scientific">Diplocloster agilis</name>
    <dbReference type="NCBI Taxonomy" id="2850323"/>
    <lineage>
        <taxon>Bacteria</taxon>
        <taxon>Bacillati</taxon>
        <taxon>Bacillota</taxon>
        <taxon>Clostridia</taxon>
        <taxon>Lachnospirales</taxon>
        <taxon>Lachnospiraceae</taxon>
        <taxon>Diplocloster</taxon>
    </lineage>
</organism>
<name>A0A949NGT3_9FIRM</name>
<proteinExistence type="predicted"/>
<dbReference type="AlphaFoldDB" id="A0A949NGT3"/>
<sequence length="131" mass="15165">MNNVMVYYCTKCGWYSMNKNGKDICPCCHSNLSEYNCKTKNYYMLPLIEQEAIKYNVINLIKNSPNFDPDLHDQLAEYARAANKTLKCPKCQSTYIEKNSLGDKVVSFQLFDGGSPMIGKKWHCRNCNTYF</sequence>
<evidence type="ECO:0000313" key="1">
    <source>
        <dbReference type="EMBL" id="MBU9735060.1"/>
    </source>
</evidence>
<protein>
    <submittedName>
        <fullName evidence="1">Uncharacterized protein</fullName>
    </submittedName>
</protein>
<comment type="caution">
    <text evidence="1">The sequence shown here is derived from an EMBL/GenBank/DDBJ whole genome shotgun (WGS) entry which is preliminary data.</text>
</comment>
<accession>A0A949NGT3</accession>
<dbReference type="Proteomes" id="UP000712157">
    <property type="component" value="Unassembled WGS sequence"/>
</dbReference>
<evidence type="ECO:0000313" key="2">
    <source>
        <dbReference type="Proteomes" id="UP000712157"/>
    </source>
</evidence>
<dbReference type="EMBL" id="JAHQCW010000001">
    <property type="protein sequence ID" value="MBU9735060.1"/>
    <property type="molecule type" value="Genomic_DNA"/>
</dbReference>
<reference evidence="1" key="1">
    <citation type="submission" date="2021-06" db="EMBL/GenBank/DDBJ databases">
        <title>Description of novel taxa of the family Lachnospiraceae.</title>
        <authorList>
            <person name="Chaplin A.V."/>
            <person name="Sokolova S.R."/>
            <person name="Pikina A.P."/>
            <person name="Korzhanova M."/>
            <person name="Belova V."/>
            <person name="Korostin D."/>
            <person name="Efimov B.A."/>
        </authorList>
    </citation>
    <scope>NUCLEOTIDE SEQUENCE</scope>
    <source>
        <strain evidence="1">ASD5720</strain>
    </source>
</reference>
<gene>
    <name evidence="1" type="ORF">KTH89_00830</name>
</gene>